<keyword evidence="8" id="KW-1185">Reference proteome</keyword>
<evidence type="ECO:0000256" key="5">
    <source>
        <dbReference type="ARBA" id="ARBA00023136"/>
    </source>
</evidence>
<dbReference type="PANTHER" id="PTHR30250:SF11">
    <property type="entry name" value="O-ANTIGEN TRANSPORTER-RELATED"/>
    <property type="match status" value="1"/>
</dbReference>
<dbReference type="PANTHER" id="PTHR30250">
    <property type="entry name" value="PST FAMILY PREDICTED COLANIC ACID TRANSPORTER"/>
    <property type="match status" value="1"/>
</dbReference>
<evidence type="ECO:0000256" key="3">
    <source>
        <dbReference type="ARBA" id="ARBA00022692"/>
    </source>
</evidence>
<organism evidence="7 8">
    <name type="scientific">Amedibacillus hominis</name>
    <dbReference type="NCBI Taxonomy" id="2897776"/>
    <lineage>
        <taxon>Bacteria</taxon>
        <taxon>Bacillati</taxon>
        <taxon>Bacillota</taxon>
        <taxon>Erysipelotrichia</taxon>
        <taxon>Erysipelotrichales</taxon>
        <taxon>Erysipelotrichaceae</taxon>
        <taxon>Amedibacillus</taxon>
    </lineage>
</organism>
<comment type="subcellular location">
    <subcellularLocation>
        <location evidence="1">Cell membrane</location>
        <topology evidence="1">Multi-pass membrane protein</topology>
    </subcellularLocation>
</comment>
<proteinExistence type="predicted"/>
<feature type="transmembrane region" description="Helical" evidence="6">
    <location>
        <begin position="413"/>
        <end position="430"/>
    </location>
</feature>
<feature type="transmembrane region" description="Helical" evidence="6">
    <location>
        <begin position="171"/>
        <end position="189"/>
    </location>
</feature>
<comment type="caution">
    <text evidence="7">The sequence shown here is derived from an EMBL/GenBank/DDBJ whole genome shotgun (WGS) entry which is preliminary data.</text>
</comment>
<dbReference type="Proteomes" id="UP001202402">
    <property type="component" value="Unassembled WGS sequence"/>
</dbReference>
<keyword evidence="5 6" id="KW-0472">Membrane</keyword>
<feature type="transmembrane region" description="Helical" evidence="6">
    <location>
        <begin position="143"/>
        <end position="165"/>
    </location>
</feature>
<evidence type="ECO:0000313" key="8">
    <source>
        <dbReference type="Proteomes" id="UP001202402"/>
    </source>
</evidence>
<evidence type="ECO:0000256" key="4">
    <source>
        <dbReference type="ARBA" id="ARBA00022989"/>
    </source>
</evidence>
<feature type="transmembrane region" description="Helical" evidence="6">
    <location>
        <begin position="47"/>
        <end position="71"/>
    </location>
</feature>
<feature type="transmembrane region" description="Helical" evidence="6">
    <location>
        <begin position="360"/>
        <end position="392"/>
    </location>
</feature>
<feature type="transmembrane region" description="Helical" evidence="6">
    <location>
        <begin position="326"/>
        <end position="348"/>
    </location>
</feature>
<keyword evidence="4 6" id="KW-1133">Transmembrane helix</keyword>
<dbReference type="EMBL" id="JAKVPQ010000029">
    <property type="protein sequence ID" value="MCH4287614.1"/>
    <property type="molecule type" value="Genomic_DNA"/>
</dbReference>
<name>A0ABS9RD74_9FIRM</name>
<feature type="transmembrane region" description="Helical" evidence="6">
    <location>
        <begin position="83"/>
        <end position="109"/>
    </location>
</feature>
<keyword evidence="3 6" id="KW-0812">Transmembrane</keyword>
<gene>
    <name evidence="7" type="ORF">LQE99_21045</name>
</gene>
<evidence type="ECO:0000256" key="2">
    <source>
        <dbReference type="ARBA" id="ARBA00022475"/>
    </source>
</evidence>
<protein>
    <submittedName>
        <fullName evidence="7">Polysaccharide biosynthesis C-terminal domain-containing protein</fullName>
    </submittedName>
</protein>
<evidence type="ECO:0000313" key="7">
    <source>
        <dbReference type="EMBL" id="MCH4287614.1"/>
    </source>
</evidence>
<feature type="transmembrane region" description="Helical" evidence="6">
    <location>
        <begin position="12"/>
        <end position="32"/>
    </location>
</feature>
<accession>A0ABS9RD74</accession>
<evidence type="ECO:0000256" key="1">
    <source>
        <dbReference type="ARBA" id="ARBA00004651"/>
    </source>
</evidence>
<feature type="transmembrane region" description="Helical" evidence="6">
    <location>
        <begin position="210"/>
        <end position="227"/>
    </location>
</feature>
<dbReference type="Pfam" id="PF01943">
    <property type="entry name" value="Polysacc_synt"/>
    <property type="match status" value="1"/>
</dbReference>
<feature type="transmembrane region" description="Helical" evidence="6">
    <location>
        <begin position="256"/>
        <end position="276"/>
    </location>
</feature>
<feature type="transmembrane region" description="Helical" evidence="6">
    <location>
        <begin position="288"/>
        <end position="314"/>
    </location>
</feature>
<dbReference type="InterPro" id="IPR050833">
    <property type="entry name" value="Poly_Biosynth_Transport"/>
</dbReference>
<evidence type="ECO:0000256" key="6">
    <source>
        <dbReference type="SAM" id="Phobius"/>
    </source>
</evidence>
<dbReference type="InterPro" id="IPR002797">
    <property type="entry name" value="Polysacc_synth"/>
</dbReference>
<sequence length="461" mass="52665">MNKNKELVKNTIIIFIGKACTQFITILLLPLYTKYLISSEFGIVDLVITYISLFVPILSLDLEMAAFRFLVDKRKDIEESKRIITTILFTLTVIAIFCTILFIPLSFFLNIKYKYLIYIVIIMSYFSQYFIQVSRGLGKNINYSISCCINGITTVFLNVIFIPVLKMEADGMLLSMIIANIMTISYLFYSLDLKKYISFNAIRLNYLKEILSYSIPLIPNGISWWIVNASDRTIISIMLSVSANGIYAVSNKFSSLFIGVFNVFQLSWAESVSLHVNENDSNRFISNVINIVLKAFTCLGMLLIAVMPIVFRLFIDDKYNAALDNVPILIVAMIFNVAVGLYSAIYIAKKMTKQVMNTSIVSAIVNIIINLLLISYIGLYAASISTLIAYAVMAIYRHFDIKKMIDIHLDRKYMFKSVILMIVIFALFYQKNVYCTIMMILIALVECLLNFKYILKLVKLK</sequence>
<keyword evidence="2" id="KW-1003">Cell membrane</keyword>
<feature type="transmembrane region" description="Helical" evidence="6">
    <location>
        <begin position="436"/>
        <end position="455"/>
    </location>
</feature>
<dbReference type="RefSeq" id="WP_117453510.1">
    <property type="nucleotide sequence ID" value="NZ_JAKVPQ010000029.1"/>
</dbReference>
<reference evidence="7 8" key="1">
    <citation type="submission" date="2022-02" db="EMBL/GenBank/DDBJ databases">
        <title>Genome of Erysipelotrichaceae sp. nov. NSJ-176 isolated from human feces.</title>
        <authorList>
            <person name="Abdugheni R."/>
        </authorList>
    </citation>
    <scope>NUCLEOTIDE SEQUENCE [LARGE SCALE GENOMIC DNA]</scope>
    <source>
        <strain evidence="7 8">NSJ-176</strain>
    </source>
</reference>
<feature type="transmembrane region" description="Helical" evidence="6">
    <location>
        <begin position="115"/>
        <end position="131"/>
    </location>
</feature>